<dbReference type="Proteomes" id="UP000737171">
    <property type="component" value="Unassembled WGS sequence"/>
</dbReference>
<sequence length="259" mass="28081">MNQNSAAGFTAAAPPSIGLFGIEPWRALYEYVGMRLMDQDKMPPGDGHPVVMFPGLASDRHALMPLRKCCESLGYTVYDWEQGFNTGPPAAIEPWLGALADHVRSIARRHGGRRASLLGWSLGGVYAREVAKLAPRCTRHVITLGTPFAGTGRENNVAWIYRLLNGERPMIDEALAARLRTNPPVPTTSIYSRTDGIVAWQACLLEEADQAENVEVDGSHVGLGWNAAVLRIVADRLAQREGAWQRWSGAGAAGHGCPS</sequence>
<comment type="caution">
    <text evidence="1">The sequence shown here is derived from an EMBL/GenBank/DDBJ whole genome shotgun (WGS) entry which is preliminary data.</text>
</comment>
<dbReference type="EMBL" id="JABRWJ010000008">
    <property type="protein sequence ID" value="NRF70229.1"/>
    <property type="molecule type" value="Genomic_DNA"/>
</dbReference>
<organism evidence="1 2">
    <name type="scientific">Pseudaquabacterium terrae</name>
    <dbReference type="NCBI Taxonomy" id="2732868"/>
    <lineage>
        <taxon>Bacteria</taxon>
        <taxon>Pseudomonadati</taxon>
        <taxon>Pseudomonadota</taxon>
        <taxon>Betaproteobacteria</taxon>
        <taxon>Burkholderiales</taxon>
        <taxon>Sphaerotilaceae</taxon>
        <taxon>Pseudaquabacterium</taxon>
    </lineage>
</organism>
<dbReference type="InterPro" id="IPR029058">
    <property type="entry name" value="AB_hydrolase_fold"/>
</dbReference>
<evidence type="ECO:0000313" key="2">
    <source>
        <dbReference type="Proteomes" id="UP000737171"/>
    </source>
</evidence>
<evidence type="ECO:0000313" key="1">
    <source>
        <dbReference type="EMBL" id="NRF70229.1"/>
    </source>
</evidence>
<protein>
    <submittedName>
        <fullName evidence="1">Alpha/beta fold hydrolase</fullName>
    </submittedName>
</protein>
<gene>
    <name evidence="1" type="ORF">HLB44_24790</name>
</gene>
<dbReference type="Gene3D" id="3.40.50.1820">
    <property type="entry name" value="alpha/beta hydrolase"/>
    <property type="match status" value="1"/>
</dbReference>
<accession>A0ABX2ENT7</accession>
<dbReference type="RefSeq" id="WP_173128819.1">
    <property type="nucleotide sequence ID" value="NZ_JABRWJ010000008.1"/>
</dbReference>
<keyword evidence="1" id="KW-0378">Hydrolase</keyword>
<name>A0ABX2ENT7_9BURK</name>
<keyword evidence="2" id="KW-1185">Reference proteome</keyword>
<dbReference type="GO" id="GO:0016787">
    <property type="term" value="F:hydrolase activity"/>
    <property type="evidence" value="ECO:0007669"/>
    <property type="project" value="UniProtKB-KW"/>
</dbReference>
<dbReference type="SUPFAM" id="SSF53474">
    <property type="entry name" value="alpha/beta-Hydrolases"/>
    <property type="match status" value="1"/>
</dbReference>
<proteinExistence type="predicted"/>
<reference evidence="1 2" key="1">
    <citation type="submission" date="2020-05" db="EMBL/GenBank/DDBJ databases">
        <title>Aquincola sp. isolate from soil.</title>
        <authorList>
            <person name="Han J."/>
            <person name="Kim D.-U."/>
        </authorList>
    </citation>
    <scope>NUCLEOTIDE SEQUENCE [LARGE SCALE GENOMIC DNA]</scope>
    <source>
        <strain evidence="1 2">S2</strain>
    </source>
</reference>